<dbReference type="GO" id="GO:0005628">
    <property type="term" value="C:prospore membrane"/>
    <property type="evidence" value="ECO:0007669"/>
    <property type="project" value="TreeGrafter"/>
</dbReference>
<evidence type="ECO:0000313" key="10">
    <source>
        <dbReference type="Proteomes" id="UP000490939"/>
    </source>
</evidence>
<proteinExistence type="predicted"/>
<dbReference type="PANTHER" id="PTHR34292:SF1">
    <property type="entry name" value="OUTER SPORE WALL PROTEIN RRT8"/>
    <property type="match status" value="1"/>
</dbReference>
<comment type="caution">
    <text evidence="7">The sequence shown here is derived from an EMBL/GenBank/DDBJ whole genome shotgun (WGS) entry which is preliminary data.</text>
</comment>
<reference evidence="7 9" key="1">
    <citation type="submission" date="2018-12" db="EMBL/GenBank/DDBJ databases">
        <title>Venturia inaequalis Genome Resource.</title>
        <authorList>
            <person name="Lichtner F.J."/>
        </authorList>
    </citation>
    <scope>NUCLEOTIDE SEQUENCE [LARGE SCALE GENOMIC DNA]</scope>
    <source>
        <strain evidence="7 9">120213</strain>
        <strain evidence="6">Bline_iso_100314</strain>
        <strain evidence="8 10">DMI_063113</strain>
    </source>
</reference>
<keyword evidence="3 5" id="KW-1133">Transmembrane helix</keyword>
<dbReference type="EMBL" id="WNWR01000179">
    <property type="protein sequence ID" value="KAE9989580.1"/>
    <property type="molecule type" value="Genomic_DNA"/>
</dbReference>
<evidence type="ECO:0000256" key="3">
    <source>
        <dbReference type="ARBA" id="ARBA00022989"/>
    </source>
</evidence>
<dbReference type="InterPro" id="IPR052786">
    <property type="entry name" value="Spore_wall_assembly"/>
</dbReference>
<dbReference type="OrthoDB" id="2107885at2759"/>
<evidence type="ECO:0000313" key="7">
    <source>
        <dbReference type="EMBL" id="KAE9978025.1"/>
    </source>
</evidence>
<evidence type="ECO:0000313" key="6">
    <source>
        <dbReference type="EMBL" id="KAE9969528.1"/>
    </source>
</evidence>
<keyword evidence="4 5" id="KW-0472">Membrane</keyword>
<feature type="transmembrane region" description="Helical" evidence="5">
    <location>
        <begin position="221"/>
        <end position="243"/>
    </location>
</feature>
<dbReference type="InterPro" id="IPR059112">
    <property type="entry name" value="CysZ/EI24"/>
</dbReference>
<keyword evidence="2 5" id="KW-0812">Transmembrane</keyword>
<organism evidence="7 9">
    <name type="scientific">Venturia inaequalis</name>
    <name type="common">Apple scab fungus</name>
    <dbReference type="NCBI Taxonomy" id="5025"/>
    <lineage>
        <taxon>Eukaryota</taxon>
        <taxon>Fungi</taxon>
        <taxon>Dikarya</taxon>
        <taxon>Ascomycota</taxon>
        <taxon>Pezizomycotina</taxon>
        <taxon>Dothideomycetes</taxon>
        <taxon>Pleosporomycetidae</taxon>
        <taxon>Venturiales</taxon>
        <taxon>Venturiaceae</taxon>
        <taxon>Venturia</taxon>
    </lineage>
</organism>
<dbReference type="AlphaFoldDB" id="A0A8H3YXT7"/>
<accession>A0A8H3YXT7</accession>
<gene>
    <name evidence="6" type="ORF">BLS_005334</name>
    <name evidence="8" type="ORF">EG327_002499</name>
    <name evidence="7" type="ORF">EG328_001729</name>
</gene>
<evidence type="ECO:0000256" key="4">
    <source>
        <dbReference type="ARBA" id="ARBA00023136"/>
    </source>
</evidence>
<dbReference type="Proteomes" id="UP000447873">
    <property type="component" value="Unassembled WGS sequence"/>
</dbReference>
<dbReference type="EMBL" id="WNWS01000143">
    <property type="protein sequence ID" value="KAE9978025.1"/>
    <property type="molecule type" value="Genomic_DNA"/>
</dbReference>
<comment type="subcellular location">
    <subcellularLocation>
        <location evidence="1">Membrane</location>
        <topology evidence="1">Multi-pass membrane protein</topology>
    </subcellularLocation>
</comment>
<evidence type="ECO:0000313" key="9">
    <source>
        <dbReference type="Proteomes" id="UP000447873"/>
    </source>
</evidence>
<evidence type="ECO:0000256" key="1">
    <source>
        <dbReference type="ARBA" id="ARBA00004141"/>
    </source>
</evidence>
<evidence type="ECO:0000256" key="5">
    <source>
        <dbReference type="SAM" id="Phobius"/>
    </source>
</evidence>
<dbReference type="EMBL" id="WNWQ01000365">
    <property type="protein sequence ID" value="KAE9969528.1"/>
    <property type="molecule type" value="Genomic_DNA"/>
</dbReference>
<name>A0A8H3YXT7_VENIN</name>
<feature type="transmembrane region" description="Helical" evidence="5">
    <location>
        <begin position="22"/>
        <end position="42"/>
    </location>
</feature>
<keyword evidence="10" id="KW-1185">Reference proteome</keyword>
<evidence type="ECO:0000313" key="8">
    <source>
        <dbReference type="EMBL" id="KAE9989580.1"/>
    </source>
</evidence>
<dbReference type="Proteomes" id="UP000433883">
    <property type="component" value="Unassembled WGS sequence"/>
</dbReference>
<feature type="transmembrane region" description="Helical" evidence="5">
    <location>
        <begin position="178"/>
        <end position="200"/>
    </location>
</feature>
<dbReference type="GO" id="GO:0005811">
    <property type="term" value="C:lipid droplet"/>
    <property type="evidence" value="ECO:0007669"/>
    <property type="project" value="TreeGrafter"/>
</dbReference>
<feature type="transmembrane region" description="Helical" evidence="5">
    <location>
        <begin position="49"/>
        <end position="74"/>
    </location>
</feature>
<feature type="transmembrane region" description="Helical" evidence="5">
    <location>
        <begin position="80"/>
        <end position="100"/>
    </location>
</feature>
<evidence type="ECO:0000256" key="2">
    <source>
        <dbReference type="ARBA" id="ARBA00022692"/>
    </source>
</evidence>
<sequence length="279" mass="31701">MPNQPASTAFSRLYDALTHGPGLYPLKGVIYFLANPFLYPLLRAKLLPCMLLSIFVLTNLFLFTYLPQVAFLAIWQGRSAWFNGTILVLGEGAAIVGLLFEAFFVDETQVDTFDSVLLNQGYEDLIAGNRPVNPDEEGQLDALSRLGKPVRKAQYAPFSFRQILEFVIFLPLNFVPFIGVPLFLVLTGYRAGPLLMWRYFALRGFTKKERNAYIRRRKWSYAWFGTIHLVLQLIPVLNMFFLITTAAGSGLYAADEEARRLQEIETQHQAEGQYIDDPL</sequence>
<dbReference type="Proteomes" id="UP000490939">
    <property type="component" value="Unassembled WGS sequence"/>
</dbReference>
<dbReference type="GO" id="GO:0005619">
    <property type="term" value="C:ascospore wall"/>
    <property type="evidence" value="ECO:0007669"/>
    <property type="project" value="TreeGrafter"/>
</dbReference>
<protein>
    <submittedName>
        <fullName evidence="7">Uncharacterized protein</fullName>
    </submittedName>
</protein>
<dbReference type="PANTHER" id="PTHR34292">
    <property type="entry name" value="OUTER SPORE WALL PROTEIN LDS1"/>
    <property type="match status" value="1"/>
</dbReference>
<dbReference type="Pfam" id="PF07264">
    <property type="entry name" value="EI24"/>
    <property type="match status" value="1"/>
</dbReference>